<reference evidence="2" key="1">
    <citation type="submission" date="2022-05" db="EMBL/GenBank/DDBJ databases">
        <title>A methanotrophic Mycobacterium dominates a cave microbial ecosystem.</title>
        <authorList>
            <person name="Van Spanning R.J.M."/>
            <person name="Guan Q."/>
            <person name="Melkonian C."/>
            <person name="Gallant J."/>
            <person name="Polerecky L."/>
            <person name="Flot J.-F."/>
            <person name="Brandt B.W."/>
            <person name="Braster M."/>
            <person name="Iturbe Espinoza P."/>
            <person name="Aerts J."/>
            <person name="Meima-Franke M."/>
            <person name="Piersma S.R."/>
            <person name="Bunduc C."/>
            <person name="Ummels R."/>
            <person name="Pain A."/>
            <person name="Fleming E.J."/>
            <person name="van der Wel N."/>
            <person name="Gherman V.D."/>
            <person name="Sarbu S.M."/>
            <person name="Bodelier P.L.E."/>
            <person name="Bitter W."/>
        </authorList>
    </citation>
    <scope>NUCLEOTIDE SEQUENCE</scope>
    <source>
        <strain evidence="2">Sulfur Cave</strain>
    </source>
</reference>
<keyword evidence="2" id="KW-0378">Hydrolase</keyword>
<dbReference type="EMBL" id="CP097320">
    <property type="protein sequence ID" value="UQX11473.1"/>
    <property type="molecule type" value="Genomic_DNA"/>
</dbReference>
<name>A0ABY4QKG7_9MYCO</name>
<dbReference type="InterPro" id="IPR022742">
    <property type="entry name" value="Hydrolase_4"/>
</dbReference>
<dbReference type="InterPro" id="IPR050471">
    <property type="entry name" value="AB_hydrolase"/>
</dbReference>
<feature type="domain" description="Serine aminopeptidase S33" evidence="1">
    <location>
        <begin position="44"/>
        <end position="285"/>
    </location>
</feature>
<accession>A0ABY4QKG7</accession>
<dbReference type="GO" id="GO:0016787">
    <property type="term" value="F:hydrolase activity"/>
    <property type="evidence" value="ECO:0007669"/>
    <property type="project" value="UniProtKB-KW"/>
</dbReference>
<evidence type="ECO:0000259" key="1">
    <source>
        <dbReference type="Pfam" id="PF12146"/>
    </source>
</evidence>
<proteinExistence type="predicted"/>
<keyword evidence="3" id="KW-1185">Reference proteome</keyword>
<dbReference type="PANTHER" id="PTHR43433:SF5">
    <property type="entry name" value="AB HYDROLASE-1 DOMAIN-CONTAINING PROTEIN"/>
    <property type="match status" value="1"/>
</dbReference>
<dbReference type="Pfam" id="PF12146">
    <property type="entry name" value="Hydrolase_4"/>
    <property type="match status" value="1"/>
</dbReference>
<gene>
    <name evidence="2" type="ORF">M5I08_02870</name>
</gene>
<sequence length="310" mass="33825">MKFSSPLRHPPRVPRVEKPLAEGRFHLDDGRRLGYAEFGDPTGAVVLWFHGTLGARRQFPVLGRRAAEYLGLRVIVVERPGTGLSDSHRYSAVTDWVADMGHVADTLDAKRIGVVGLSGGGAYALACGALPPMVDRVAAVGVLDGTVPAVGPEVTDGGVTDVARRFNPVITQLRRPLAVLSTVLLAPLIPFAHYAYGVYASMWPEDDQRVLNDPEIEAIFVDDMVNAFRGRCLAMVDDARLLGRDWGFRLADVKVPVRWWHGESDHVVPIAGVRAAVSRLQDGELTVRSESHLGGFAKIDEVLEHLRGYL</sequence>
<dbReference type="Proteomes" id="UP001056610">
    <property type="component" value="Chromosome"/>
</dbReference>
<dbReference type="RefSeq" id="WP_219068350.1">
    <property type="nucleotide sequence ID" value="NZ_CAJUXY010000035.1"/>
</dbReference>
<dbReference type="PANTHER" id="PTHR43433">
    <property type="entry name" value="HYDROLASE, ALPHA/BETA FOLD FAMILY PROTEIN"/>
    <property type="match status" value="1"/>
</dbReference>
<protein>
    <submittedName>
        <fullName evidence="2">Alpha/beta hydrolase</fullName>
    </submittedName>
</protein>
<evidence type="ECO:0000313" key="2">
    <source>
        <dbReference type="EMBL" id="UQX11473.1"/>
    </source>
</evidence>
<organism evidence="2 3">
    <name type="scientific">Candidatus Mycobacterium methanotrophicum</name>
    <dbReference type="NCBI Taxonomy" id="2943498"/>
    <lineage>
        <taxon>Bacteria</taxon>
        <taxon>Bacillati</taxon>
        <taxon>Actinomycetota</taxon>
        <taxon>Actinomycetes</taxon>
        <taxon>Mycobacteriales</taxon>
        <taxon>Mycobacteriaceae</taxon>
        <taxon>Mycobacterium</taxon>
    </lineage>
</organism>
<evidence type="ECO:0000313" key="3">
    <source>
        <dbReference type="Proteomes" id="UP001056610"/>
    </source>
</evidence>